<evidence type="ECO:0000313" key="1">
    <source>
        <dbReference type="EMBL" id="KAJ4450198.1"/>
    </source>
</evidence>
<proteinExistence type="predicted"/>
<keyword evidence="2" id="KW-1185">Reference proteome</keyword>
<evidence type="ECO:0000313" key="2">
    <source>
        <dbReference type="Proteomes" id="UP001148838"/>
    </source>
</evidence>
<gene>
    <name evidence="1" type="ORF">ANN_01605</name>
</gene>
<accession>A0ABQ8TWG4</accession>
<comment type="caution">
    <text evidence="1">The sequence shown here is derived from an EMBL/GenBank/DDBJ whole genome shotgun (WGS) entry which is preliminary data.</text>
</comment>
<reference evidence="1 2" key="1">
    <citation type="journal article" date="2022" name="Allergy">
        <title>Genome assembly and annotation of Periplaneta americana reveal a comprehensive cockroach allergen profile.</title>
        <authorList>
            <person name="Wang L."/>
            <person name="Xiong Q."/>
            <person name="Saelim N."/>
            <person name="Wang L."/>
            <person name="Nong W."/>
            <person name="Wan A.T."/>
            <person name="Shi M."/>
            <person name="Liu X."/>
            <person name="Cao Q."/>
            <person name="Hui J.H.L."/>
            <person name="Sookrung N."/>
            <person name="Leung T.F."/>
            <person name="Tungtrongchitr A."/>
            <person name="Tsui S.K.W."/>
        </authorList>
    </citation>
    <scope>NUCLEOTIDE SEQUENCE [LARGE SCALE GENOMIC DNA]</scope>
    <source>
        <strain evidence="1">PWHHKU_190912</strain>
    </source>
</reference>
<protein>
    <submittedName>
        <fullName evidence="1">Uncharacterized protein</fullName>
    </submittedName>
</protein>
<name>A0ABQ8TWG4_PERAM</name>
<sequence>MNDNEMKSSTESYPAFAHIGLRENPGKNLNQVTCPDRKSNPGHLVSQPDALTVTPQLNSRKLPPLSEIVIETRSVANTSNNSQVHSYNGLSIVNESGGSLPPSHKPAIGPYQFAIDDLTLALRLGKTSEETNQEIFLIEDLRTDYLLPSTSGYEQLLTEREEKRRQIPNEFYSTGAMIDRNWMGPNQPSYDMIMFNGAANRFHSSATKEQKEANEKSRLYRVTRRTRLNSVDGICGSEMNDRGFRTHDRSFNATVKLRLNDAHTFPAIIKFNPVCTQIVLTSSTFDVVFTFLTKRGLFRIGRYNVEETRRKKINYSLFNDARNCRGYISVAGHLNAIDLDRDRTLNLEHRRPALYRLRYPGRTRRKKKQKRVGIY</sequence>
<dbReference type="Proteomes" id="UP001148838">
    <property type="component" value="Unassembled WGS sequence"/>
</dbReference>
<organism evidence="1 2">
    <name type="scientific">Periplaneta americana</name>
    <name type="common">American cockroach</name>
    <name type="synonym">Blatta americana</name>
    <dbReference type="NCBI Taxonomy" id="6978"/>
    <lineage>
        <taxon>Eukaryota</taxon>
        <taxon>Metazoa</taxon>
        <taxon>Ecdysozoa</taxon>
        <taxon>Arthropoda</taxon>
        <taxon>Hexapoda</taxon>
        <taxon>Insecta</taxon>
        <taxon>Pterygota</taxon>
        <taxon>Neoptera</taxon>
        <taxon>Polyneoptera</taxon>
        <taxon>Dictyoptera</taxon>
        <taxon>Blattodea</taxon>
        <taxon>Blattoidea</taxon>
        <taxon>Blattidae</taxon>
        <taxon>Blattinae</taxon>
        <taxon>Periplaneta</taxon>
    </lineage>
</organism>
<dbReference type="EMBL" id="JAJSOF020000003">
    <property type="protein sequence ID" value="KAJ4450198.1"/>
    <property type="molecule type" value="Genomic_DNA"/>
</dbReference>